<accession>A0A285X5D2</accession>
<organism evidence="4 5">
    <name type="scientific">Salinimicrobium sediminis</name>
    <dbReference type="NCBI Taxonomy" id="1343891"/>
    <lineage>
        <taxon>Bacteria</taxon>
        <taxon>Pseudomonadati</taxon>
        <taxon>Bacteroidota</taxon>
        <taxon>Flavobacteriia</taxon>
        <taxon>Flavobacteriales</taxon>
        <taxon>Flavobacteriaceae</taxon>
        <taxon>Salinimicrobium</taxon>
    </lineage>
</organism>
<dbReference type="RefSeq" id="WP_097056285.1">
    <property type="nucleotide sequence ID" value="NZ_OCMF01000002.1"/>
</dbReference>
<dbReference type="GO" id="GO:0046872">
    <property type="term" value="F:metal ion binding"/>
    <property type="evidence" value="ECO:0007669"/>
    <property type="project" value="UniProtKB-KW"/>
</dbReference>
<dbReference type="Gene3D" id="1.20.120.450">
    <property type="entry name" value="dinb family like domain"/>
    <property type="match status" value="1"/>
</dbReference>
<feature type="binding site" evidence="3">
    <location>
        <position position="141"/>
    </location>
    <ligand>
        <name>a divalent metal cation</name>
        <dbReference type="ChEBI" id="CHEBI:60240"/>
    </ligand>
</feature>
<dbReference type="Pfam" id="PF05163">
    <property type="entry name" value="DinB"/>
    <property type="match status" value="1"/>
</dbReference>
<dbReference type="InterPro" id="IPR007837">
    <property type="entry name" value="DinB"/>
</dbReference>
<reference evidence="5" key="1">
    <citation type="submission" date="2017-09" db="EMBL/GenBank/DDBJ databases">
        <authorList>
            <person name="Varghese N."/>
            <person name="Submissions S."/>
        </authorList>
    </citation>
    <scope>NUCLEOTIDE SEQUENCE [LARGE SCALE GENOMIC DNA]</scope>
    <source>
        <strain evidence="5">CGMCC 1.12641</strain>
    </source>
</reference>
<feature type="binding site" evidence="3">
    <location>
        <position position="53"/>
    </location>
    <ligand>
        <name>a divalent metal cation</name>
        <dbReference type="ChEBI" id="CHEBI:60240"/>
    </ligand>
</feature>
<dbReference type="AlphaFoldDB" id="A0A285X5D2"/>
<sequence>MNSNNLLKKQLQTHLLGGEAFMPVDEMLKKISFTDIHFRPKGLPYSFYELFYHMCFTQDDILEYCTNSLYSPPSWPQDYWPDKVAPAKETEWKELQQRFFEGREKLAALIDRVELDDHVPSNEHHSFFREIMLVIEHTSYHSGQLLIILRHLGLHPS</sequence>
<keyword evidence="5" id="KW-1185">Reference proteome</keyword>
<comment type="similarity">
    <text evidence="1">Belongs to the DinB family.</text>
</comment>
<dbReference type="Proteomes" id="UP000219193">
    <property type="component" value="Unassembled WGS sequence"/>
</dbReference>
<feature type="binding site" evidence="3">
    <location>
        <position position="137"/>
    </location>
    <ligand>
        <name>a divalent metal cation</name>
        <dbReference type="ChEBI" id="CHEBI:60240"/>
    </ligand>
</feature>
<evidence type="ECO:0000313" key="4">
    <source>
        <dbReference type="EMBL" id="SOC80522.1"/>
    </source>
</evidence>
<evidence type="ECO:0000256" key="3">
    <source>
        <dbReference type="PIRSR" id="PIRSR607837-1"/>
    </source>
</evidence>
<evidence type="ECO:0000256" key="1">
    <source>
        <dbReference type="ARBA" id="ARBA00008635"/>
    </source>
</evidence>
<dbReference type="InterPro" id="IPR034660">
    <property type="entry name" value="DinB/YfiT-like"/>
</dbReference>
<proteinExistence type="inferred from homology"/>
<dbReference type="SUPFAM" id="SSF109854">
    <property type="entry name" value="DinB/YfiT-like putative metalloenzymes"/>
    <property type="match status" value="1"/>
</dbReference>
<dbReference type="EMBL" id="OCMF01000002">
    <property type="protein sequence ID" value="SOC80522.1"/>
    <property type="molecule type" value="Genomic_DNA"/>
</dbReference>
<protein>
    <submittedName>
        <fullName evidence="4">DinB superfamily protein</fullName>
    </submittedName>
</protein>
<evidence type="ECO:0000313" key="5">
    <source>
        <dbReference type="Proteomes" id="UP000219193"/>
    </source>
</evidence>
<gene>
    <name evidence="4" type="ORF">SAMN06296241_2074</name>
</gene>
<evidence type="ECO:0000256" key="2">
    <source>
        <dbReference type="ARBA" id="ARBA00022723"/>
    </source>
</evidence>
<name>A0A285X5D2_9FLAO</name>
<keyword evidence="2 3" id="KW-0479">Metal-binding</keyword>
<dbReference type="OrthoDB" id="9798830at2"/>